<evidence type="ECO:0000313" key="3">
    <source>
        <dbReference type="Proteomes" id="UP000061569"/>
    </source>
</evidence>
<gene>
    <name evidence="2" type="ORF">GLE_4693</name>
</gene>
<dbReference type="Proteomes" id="UP000061569">
    <property type="component" value="Chromosome"/>
</dbReference>
<dbReference type="KEGG" id="lez:GLE_4693"/>
<sequence length="61" mass="6892">MPQESLGGAQRVETTVGWTRRVDIVRAILDFLRLRLHRRAPRDRGKDRQEPGNGAPSTIAL</sequence>
<dbReference type="EMBL" id="CP013140">
    <property type="protein sequence ID" value="ALN60034.1"/>
    <property type="molecule type" value="Genomic_DNA"/>
</dbReference>
<dbReference type="AlphaFoldDB" id="A0A0S2DN83"/>
<organism evidence="2 3">
    <name type="scientific">Lysobacter enzymogenes</name>
    <dbReference type="NCBI Taxonomy" id="69"/>
    <lineage>
        <taxon>Bacteria</taxon>
        <taxon>Pseudomonadati</taxon>
        <taxon>Pseudomonadota</taxon>
        <taxon>Gammaproteobacteria</taxon>
        <taxon>Lysobacterales</taxon>
        <taxon>Lysobacteraceae</taxon>
        <taxon>Lysobacter</taxon>
    </lineage>
</organism>
<reference evidence="2 3" key="1">
    <citation type="submission" date="2015-11" db="EMBL/GenBank/DDBJ databases">
        <title>Genome sequences of Lysobacter enzymogenes strain C3 and Lysobacter antibioticus ATCC 29479.</title>
        <authorList>
            <person name="Kobayashi D.Y."/>
        </authorList>
    </citation>
    <scope>NUCLEOTIDE SEQUENCE [LARGE SCALE GENOMIC DNA]</scope>
    <source>
        <strain evidence="2 3">C3</strain>
    </source>
</reference>
<protein>
    <submittedName>
        <fullName evidence="2">Uncharacterized protein</fullName>
    </submittedName>
</protein>
<evidence type="ECO:0000313" key="2">
    <source>
        <dbReference type="EMBL" id="ALN60034.1"/>
    </source>
</evidence>
<accession>A0A0S2DN83</accession>
<feature type="region of interest" description="Disordered" evidence="1">
    <location>
        <begin position="39"/>
        <end position="61"/>
    </location>
</feature>
<evidence type="ECO:0000256" key="1">
    <source>
        <dbReference type="SAM" id="MobiDB-lite"/>
    </source>
</evidence>
<name>A0A0S2DN83_LYSEN</name>
<proteinExistence type="predicted"/>